<dbReference type="AlphaFoldDB" id="R9PKY3"/>
<reference evidence="6" key="1">
    <citation type="journal article" date="2013" name="Genome Announc.">
        <title>Draft Genome Sequence of Agarivorans albus Strain MKT 106T, an Agarolytic Marine Bacterium.</title>
        <authorList>
            <person name="Yasuike M."/>
            <person name="Nakamura Y."/>
            <person name="Kai W."/>
            <person name="Fujiwara A."/>
            <person name="Fukui Y."/>
            <person name="Satomi M."/>
            <person name="Sano M."/>
        </authorList>
    </citation>
    <scope>NUCLEOTIDE SEQUENCE [LARGE SCALE GENOMIC DNA]</scope>
</reference>
<dbReference type="EMBL" id="BARX01000013">
    <property type="protein sequence ID" value="GAD02039.1"/>
    <property type="molecule type" value="Genomic_DNA"/>
</dbReference>
<dbReference type="OrthoDB" id="9785015at2"/>
<comment type="caution">
    <text evidence="6">The sequence shown here is derived from an EMBL/GenBank/DDBJ whole genome shotgun (WGS) entry which is preliminary data.</text>
</comment>
<dbReference type="PIRSF" id="PIRSF004846">
    <property type="entry name" value="ModA"/>
    <property type="match status" value="1"/>
</dbReference>
<dbReference type="InterPro" id="IPR050682">
    <property type="entry name" value="ModA/WtpA"/>
</dbReference>
<dbReference type="NCBIfam" id="TIGR01256">
    <property type="entry name" value="modA"/>
    <property type="match status" value="1"/>
</dbReference>
<keyword evidence="3 5" id="KW-0732">Signal</keyword>
<protein>
    <submittedName>
        <fullName evidence="6">Periplasmic molybdenum-binding protein ModA</fullName>
    </submittedName>
</protein>
<dbReference type="RefSeq" id="WP_016401807.1">
    <property type="nucleotide sequence ID" value="NZ_BARX01000013.1"/>
</dbReference>
<dbReference type="Gene3D" id="3.40.190.10">
    <property type="entry name" value="Periplasmic binding protein-like II"/>
    <property type="match status" value="2"/>
</dbReference>
<feature type="chain" id="PRO_5004478706" evidence="5">
    <location>
        <begin position="20"/>
        <end position="241"/>
    </location>
</feature>
<evidence type="ECO:0000313" key="7">
    <source>
        <dbReference type="Proteomes" id="UP000014461"/>
    </source>
</evidence>
<dbReference type="GO" id="GO:0030973">
    <property type="term" value="F:molybdate ion binding"/>
    <property type="evidence" value="ECO:0007669"/>
    <property type="project" value="TreeGrafter"/>
</dbReference>
<feature type="signal peptide" evidence="5">
    <location>
        <begin position="1"/>
        <end position="19"/>
    </location>
</feature>
<sequence length="241" mass="26731">MVARLACIVAVFVSSIALAKPVTIAVAANFKQTLELLAEDFKSQHTEFNYRISSASTGILYNQISHGAPFDLFFSADDIRPKQLVEEGKARQQMAYAYGQLVFWAPSFLNKNGDKVTDSSLWDNWEQMYAYANPTLAPYGLAAEQLAKQKNNDAKIVLANNVSQVFQFISTGNVAAGFVARSIQTDFNGSYWLVPQDLHKGVAQHVALLSDESQAIEFYNYLLSENAQTIITENGYLLPKI</sequence>
<keyword evidence="2 4" id="KW-0479">Metal-binding</keyword>
<feature type="binding site" evidence="4">
    <location>
        <position position="57"/>
    </location>
    <ligand>
        <name>molybdate</name>
        <dbReference type="ChEBI" id="CHEBI:36264"/>
    </ligand>
</feature>
<dbReference type="GO" id="GO:0046872">
    <property type="term" value="F:metal ion binding"/>
    <property type="evidence" value="ECO:0007669"/>
    <property type="project" value="UniProtKB-KW"/>
</dbReference>
<feature type="binding site" evidence="4">
    <location>
        <position position="162"/>
    </location>
    <ligand>
        <name>molybdate</name>
        <dbReference type="ChEBI" id="CHEBI:36264"/>
    </ligand>
</feature>
<evidence type="ECO:0000256" key="3">
    <source>
        <dbReference type="ARBA" id="ARBA00022729"/>
    </source>
</evidence>
<evidence type="ECO:0000256" key="4">
    <source>
        <dbReference type="PIRSR" id="PIRSR004846-1"/>
    </source>
</evidence>
<keyword evidence="7" id="KW-1185">Reference proteome</keyword>
<evidence type="ECO:0000313" key="6">
    <source>
        <dbReference type="EMBL" id="GAD02039.1"/>
    </source>
</evidence>
<dbReference type="PANTHER" id="PTHR30632:SF14">
    <property type="entry name" value="TUNGSTATE_MOLYBDATE_CHROMATE-BINDING PROTEIN MODA"/>
    <property type="match status" value="1"/>
</dbReference>
<keyword evidence="4" id="KW-0500">Molybdenum</keyword>
<dbReference type="SUPFAM" id="SSF53850">
    <property type="entry name" value="Periplasmic binding protein-like II"/>
    <property type="match status" value="1"/>
</dbReference>
<name>R9PKY3_AGAAL</name>
<dbReference type="InterPro" id="IPR005950">
    <property type="entry name" value="ModA"/>
</dbReference>
<dbReference type="GO" id="GO:0015689">
    <property type="term" value="P:molybdate ion transport"/>
    <property type="evidence" value="ECO:0007669"/>
    <property type="project" value="InterPro"/>
</dbReference>
<evidence type="ECO:0000256" key="2">
    <source>
        <dbReference type="ARBA" id="ARBA00022723"/>
    </source>
</evidence>
<dbReference type="STRING" id="1331007.AALB_2119"/>
<accession>R9PKY3</accession>
<gene>
    <name evidence="6" type="ORF">AALB_2119</name>
</gene>
<dbReference type="PANTHER" id="PTHR30632">
    <property type="entry name" value="MOLYBDATE-BINDING PERIPLASMIC PROTEIN"/>
    <property type="match status" value="1"/>
</dbReference>
<evidence type="ECO:0000256" key="1">
    <source>
        <dbReference type="ARBA" id="ARBA00009175"/>
    </source>
</evidence>
<comment type="similarity">
    <text evidence="1">Belongs to the bacterial solute-binding protein ModA family.</text>
</comment>
<proteinExistence type="inferred from homology"/>
<evidence type="ECO:0000256" key="5">
    <source>
        <dbReference type="SAM" id="SignalP"/>
    </source>
</evidence>
<dbReference type="Proteomes" id="UP000014461">
    <property type="component" value="Unassembled WGS sequence"/>
</dbReference>
<organism evidence="6 7">
    <name type="scientific">Agarivorans albus MKT 106</name>
    <dbReference type="NCBI Taxonomy" id="1331007"/>
    <lineage>
        <taxon>Bacteria</taxon>
        <taxon>Pseudomonadati</taxon>
        <taxon>Pseudomonadota</taxon>
        <taxon>Gammaproteobacteria</taxon>
        <taxon>Alteromonadales</taxon>
        <taxon>Alteromonadaceae</taxon>
        <taxon>Agarivorans</taxon>
    </lineage>
</organism>
<dbReference type="Pfam" id="PF13531">
    <property type="entry name" value="SBP_bac_11"/>
    <property type="match status" value="1"/>
</dbReference>